<dbReference type="NCBIfam" id="TIGR03436">
    <property type="entry name" value="acidobact_VWFA"/>
    <property type="match status" value="1"/>
</dbReference>
<dbReference type="AlphaFoldDB" id="A0A5B9E7E2"/>
<dbReference type="EMBL" id="CP042806">
    <property type="protein sequence ID" value="QEE27474.1"/>
    <property type="molecule type" value="Genomic_DNA"/>
</dbReference>
<dbReference type="KEGG" id="talb:FTW19_05290"/>
<dbReference type="RefSeq" id="WP_147646665.1">
    <property type="nucleotide sequence ID" value="NZ_CP042806.1"/>
</dbReference>
<dbReference type="InterPro" id="IPR017802">
    <property type="entry name" value="VWFA-rel_acidobac-type"/>
</dbReference>
<sequence length="706" mass="77272">MRKLLPLLLATTLTAQQTGTNKPQGDGQDQVFTMKVTSNLVVETLTVKDKKGNTIPGLTAKDFTITENGAEQNIKLFEFQKLSAPSAAVPVEPAKNDEKIKIYDKLSRTQIAGESAATPKYRDHRLLAMYFDMTSMPPPDQLRALQAAEKFIRTQMLPEDLVALLRYGGGSVDVLQDFSADRNRLLSILSTMIVGEGQGMAGDNSGDDTSDPGAAFGQDDAEFNIFNTDRQLAALQTAADMLGRLSEKKSLLYFGSGLNLNGLNNQAQMHATTNAAIRAGVSFWPIDARGLVATPPMGDATQSSPGGLAMYTGASATSVTNARAQSQDTLYALASDTGGKALLDNNDLTRGIRNAQESMSSYYLLGYYTTNGDKDGKFRRIKITLNNGQEATLEYRQGYYAGKDYSKFNTADKERQLEDALMQPDPVTDLTIAMEVNYFQLNRAEYFVPIAVKIPGRELALAKKRGSQHTLIDFIGEVKDSYGSTVQNLRDSVDIKLSDSTAQELARRPIQYDAGFTLLPGKYLIKFLARDNETGRIGTYQANFIVPNLNKQIERLAISSVVLSSQRVAASQALFNVEKQKQQAKNDAVNPLMLGGEKLIPSVTRVFHHARPATIFLQAYQQGTTPPEPLLAYATFFRTHDGKQEVAMQTPTVIASNAGSTQLHITPIAMTIPLDQLEPGEYQCQVTVLGATDQKSFFWSAKVEVQ</sequence>
<accession>A0A5B9E7E2</accession>
<dbReference type="Proteomes" id="UP000321820">
    <property type="component" value="Chromosome"/>
</dbReference>
<reference evidence="1 2" key="1">
    <citation type="submission" date="2019-08" db="EMBL/GenBank/DDBJ databases">
        <title>Complete genome sequence of Terriglobus albidus strain ORNL.</title>
        <authorList>
            <person name="Podar M."/>
        </authorList>
    </citation>
    <scope>NUCLEOTIDE SEQUENCE [LARGE SCALE GENOMIC DNA]</scope>
    <source>
        <strain evidence="1 2">ORNL</strain>
    </source>
</reference>
<dbReference type="OrthoDB" id="127238at2"/>
<evidence type="ECO:0000313" key="1">
    <source>
        <dbReference type="EMBL" id="QEE27474.1"/>
    </source>
</evidence>
<organism evidence="1 2">
    <name type="scientific">Terriglobus albidus</name>
    <dbReference type="NCBI Taxonomy" id="1592106"/>
    <lineage>
        <taxon>Bacteria</taxon>
        <taxon>Pseudomonadati</taxon>
        <taxon>Acidobacteriota</taxon>
        <taxon>Terriglobia</taxon>
        <taxon>Terriglobales</taxon>
        <taxon>Acidobacteriaceae</taxon>
        <taxon>Terriglobus</taxon>
    </lineage>
</organism>
<name>A0A5B9E7E2_9BACT</name>
<protein>
    <submittedName>
        <fullName evidence="1">VWA domain-containing protein</fullName>
    </submittedName>
</protein>
<keyword evidence="2" id="KW-1185">Reference proteome</keyword>
<gene>
    <name evidence="1" type="ORF">FTW19_05290</name>
</gene>
<proteinExistence type="predicted"/>
<evidence type="ECO:0000313" key="2">
    <source>
        <dbReference type="Proteomes" id="UP000321820"/>
    </source>
</evidence>